<dbReference type="Proteomes" id="UP000265080">
    <property type="component" value="Chromosome 5"/>
</dbReference>
<dbReference type="PANTHER" id="PTHR13944">
    <property type="entry name" value="AGAP007712-PA"/>
    <property type="match status" value="1"/>
</dbReference>
<evidence type="ECO:0000313" key="11">
    <source>
        <dbReference type="Proteomes" id="UP000265080"/>
    </source>
</evidence>
<reference evidence="10" key="2">
    <citation type="submission" date="2025-08" db="UniProtKB">
        <authorList>
            <consortium name="Ensembl"/>
        </authorList>
    </citation>
    <scope>IDENTIFICATION</scope>
</reference>
<reference evidence="10 11" key="1">
    <citation type="submission" date="2018-03" db="EMBL/GenBank/DDBJ databases">
        <title>Finding Nemo's genes: A chromosome-scale reference assembly of the genome of the orange clownfish Amphiprion percula.</title>
        <authorList>
            <person name="Lehmann R."/>
        </authorList>
    </citation>
    <scope>NUCLEOTIDE SEQUENCE</scope>
</reference>
<evidence type="ECO:0000256" key="2">
    <source>
        <dbReference type="ARBA" id="ARBA00022490"/>
    </source>
</evidence>
<dbReference type="FunFam" id="2.30.29.30:FF:000021">
    <property type="entry name" value="Rho guanine nucleotide exchange factor 2"/>
    <property type="match status" value="1"/>
</dbReference>
<feature type="region of interest" description="Disordered" evidence="7">
    <location>
        <begin position="1"/>
        <end position="37"/>
    </location>
</feature>
<dbReference type="AlphaFoldDB" id="A0A3P8THN0"/>
<dbReference type="SUPFAM" id="SSF50729">
    <property type="entry name" value="PH domain-like"/>
    <property type="match status" value="1"/>
</dbReference>
<dbReference type="STRING" id="161767.ENSAPEP00000023168"/>
<dbReference type="Ensembl" id="ENSAPET00000023783.1">
    <property type="protein sequence ID" value="ENSAPEP00000023168.1"/>
    <property type="gene ID" value="ENSAPEG00000016443.1"/>
</dbReference>
<sequence length="487" mass="55731">VSRTFSFLKSRMSSTRSKTKVKEGKEKSGAANGHQFVPASPSGPALCVACDKSVSGKELLQCSTEYYTVSGVVVLCPVVAELFRLCLNVFWQMLTAASQFAPTALCLTKGLQSQRLPHPPTCQSPHRVRRGTYSKWWLKKRFRTKTLFIVFVPTDTVDAPLLSDLSADLLGLDAESWSLAVSPEFCRKHDRRTVKRQDVIYGESHPSFFHHIIRMLEELQNLFRALTHMYSASDGLSQFSDENAEKMKQVYGEFCSHHIEAVNVFKELKQQNKKFQNFVRSNNSLVRRRGVPEFILLVTQRITKYPVLLERILQYTQGKSEHSDLSSALAQIRDVIAAVDLTVSKYERCQELQEVLARLENKSFAKLKNGKMFRKQDLHSKHRVLQHKGLVYWKTATGRLKDTLALLLTDVLVFLQEKDQRFVFAAVDQKPPVIPLQKLIVREVANEERGMFLISASSVGPEMYEVHTTTREERNAWMRHIRQAVER</sequence>
<dbReference type="InterPro" id="IPR001849">
    <property type="entry name" value="PH_domain"/>
</dbReference>
<dbReference type="InterPro" id="IPR041020">
    <property type="entry name" value="PH_16"/>
</dbReference>
<dbReference type="Gene3D" id="1.20.900.10">
    <property type="entry name" value="Dbl homology (DH) domain"/>
    <property type="match status" value="1"/>
</dbReference>
<dbReference type="Pfam" id="PF00621">
    <property type="entry name" value="RhoGEF"/>
    <property type="match status" value="1"/>
</dbReference>
<feature type="domain" description="PH" evidence="8">
    <location>
        <begin position="384"/>
        <end position="486"/>
    </location>
</feature>
<dbReference type="InterPro" id="IPR000219">
    <property type="entry name" value="DH_dom"/>
</dbReference>
<evidence type="ECO:0000313" key="10">
    <source>
        <dbReference type="Ensembl" id="ENSAPEP00000023168.1"/>
    </source>
</evidence>
<evidence type="ECO:0000256" key="5">
    <source>
        <dbReference type="ARBA" id="ARBA00022771"/>
    </source>
</evidence>
<dbReference type="InterPro" id="IPR011993">
    <property type="entry name" value="PH-like_dom_sf"/>
</dbReference>
<dbReference type="PANTHER" id="PTHR13944:SF22">
    <property type="entry name" value="RHO GUANINE NUCLEOTIDE EXCHANGE FACTOR 28"/>
    <property type="match status" value="1"/>
</dbReference>
<feature type="domain" description="DH" evidence="9">
    <location>
        <begin position="209"/>
        <end position="342"/>
    </location>
</feature>
<keyword evidence="5" id="KW-0479">Metal-binding</keyword>
<dbReference type="PROSITE" id="PS50010">
    <property type="entry name" value="DH_2"/>
    <property type="match status" value="1"/>
</dbReference>
<dbReference type="SMART" id="SM00325">
    <property type="entry name" value="RhoGEF"/>
    <property type="match status" value="1"/>
</dbReference>
<evidence type="ECO:0000256" key="4">
    <source>
        <dbReference type="ARBA" id="ARBA00022658"/>
    </source>
</evidence>
<dbReference type="CDD" id="cd14680">
    <property type="entry name" value="PH_p190RhoGEF"/>
    <property type="match status" value="1"/>
</dbReference>
<dbReference type="GO" id="GO:0005085">
    <property type="term" value="F:guanyl-nucleotide exchange factor activity"/>
    <property type="evidence" value="ECO:0007669"/>
    <property type="project" value="UniProtKB-KW"/>
</dbReference>
<comment type="subcellular location">
    <subcellularLocation>
        <location evidence="1">Cytoplasm</location>
    </subcellularLocation>
</comment>
<dbReference type="GO" id="GO:0008270">
    <property type="term" value="F:zinc ion binding"/>
    <property type="evidence" value="ECO:0007669"/>
    <property type="project" value="UniProtKB-KW"/>
</dbReference>
<evidence type="ECO:0000256" key="1">
    <source>
        <dbReference type="ARBA" id="ARBA00004496"/>
    </source>
</evidence>
<reference evidence="10" key="3">
    <citation type="submission" date="2025-09" db="UniProtKB">
        <authorList>
            <consortium name="Ensembl"/>
        </authorList>
    </citation>
    <scope>IDENTIFICATION</scope>
</reference>
<keyword evidence="3" id="KW-0597">Phosphoprotein</keyword>
<keyword evidence="4" id="KW-0344">Guanine-nucleotide releasing factor</keyword>
<dbReference type="Gene3D" id="2.30.29.30">
    <property type="entry name" value="Pleckstrin-homology domain (PH domain)/Phosphotyrosine-binding domain (PTB)"/>
    <property type="match status" value="1"/>
</dbReference>
<evidence type="ECO:0000256" key="6">
    <source>
        <dbReference type="ARBA" id="ARBA00023054"/>
    </source>
</evidence>
<evidence type="ECO:0000256" key="3">
    <source>
        <dbReference type="ARBA" id="ARBA00022553"/>
    </source>
</evidence>
<name>A0A3P8THN0_AMPPE</name>
<accession>A0A3P8THN0</accession>
<keyword evidence="2" id="KW-0963">Cytoplasm</keyword>
<dbReference type="GO" id="GO:0035023">
    <property type="term" value="P:regulation of Rho protein signal transduction"/>
    <property type="evidence" value="ECO:0007669"/>
    <property type="project" value="TreeGrafter"/>
</dbReference>
<dbReference type="PROSITE" id="PS50003">
    <property type="entry name" value="PH_DOMAIN"/>
    <property type="match status" value="1"/>
</dbReference>
<evidence type="ECO:0008006" key="12">
    <source>
        <dbReference type="Google" id="ProtNLM"/>
    </source>
</evidence>
<dbReference type="SMART" id="SM00233">
    <property type="entry name" value="PH"/>
    <property type="match status" value="1"/>
</dbReference>
<dbReference type="InterPro" id="IPR037819">
    <property type="entry name" value="ARHGEF28_PH"/>
</dbReference>
<protein>
    <recommendedName>
        <fullName evidence="12">Rho guanine nucleotide exchange factor (GEF) 28a</fullName>
    </recommendedName>
</protein>
<dbReference type="InterPro" id="IPR035899">
    <property type="entry name" value="DBL_dom_sf"/>
</dbReference>
<evidence type="ECO:0000256" key="7">
    <source>
        <dbReference type="SAM" id="MobiDB-lite"/>
    </source>
</evidence>
<proteinExistence type="predicted"/>
<dbReference type="SUPFAM" id="SSF48065">
    <property type="entry name" value="DBL homology domain (DH-domain)"/>
    <property type="match status" value="1"/>
</dbReference>
<dbReference type="Pfam" id="PF17838">
    <property type="entry name" value="PH_16"/>
    <property type="match status" value="1"/>
</dbReference>
<dbReference type="InterPro" id="IPR051632">
    <property type="entry name" value="Rho_GEF"/>
</dbReference>
<keyword evidence="6" id="KW-0175">Coiled coil</keyword>
<dbReference type="GeneTree" id="ENSGT00940000155831"/>
<keyword evidence="5" id="KW-0863">Zinc-finger</keyword>
<dbReference type="GO" id="GO:0005737">
    <property type="term" value="C:cytoplasm"/>
    <property type="evidence" value="ECO:0007669"/>
    <property type="project" value="UniProtKB-SubCell"/>
</dbReference>
<organism evidence="10 11">
    <name type="scientific">Amphiprion percula</name>
    <name type="common">Orange clownfish</name>
    <name type="synonym">Lutjanus percula</name>
    <dbReference type="NCBI Taxonomy" id="161767"/>
    <lineage>
        <taxon>Eukaryota</taxon>
        <taxon>Metazoa</taxon>
        <taxon>Chordata</taxon>
        <taxon>Craniata</taxon>
        <taxon>Vertebrata</taxon>
        <taxon>Euteleostomi</taxon>
        <taxon>Actinopterygii</taxon>
        <taxon>Neopterygii</taxon>
        <taxon>Teleostei</taxon>
        <taxon>Neoteleostei</taxon>
        <taxon>Acanthomorphata</taxon>
        <taxon>Ovalentaria</taxon>
        <taxon>Pomacentridae</taxon>
        <taxon>Amphiprion</taxon>
    </lineage>
</organism>
<keyword evidence="5" id="KW-0862">Zinc</keyword>
<keyword evidence="11" id="KW-1185">Reference proteome</keyword>
<evidence type="ECO:0000259" key="9">
    <source>
        <dbReference type="PROSITE" id="PS50010"/>
    </source>
</evidence>
<evidence type="ECO:0000259" key="8">
    <source>
        <dbReference type="PROSITE" id="PS50003"/>
    </source>
</evidence>